<dbReference type="AlphaFoldDB" id="A0A9J6G6U4"/>
<dbReference type="Gene3D" id="3.40.50.980">
    <property type="match status" value="1"/>
</dbReference>
<dbReference type="OMA" id="CANGTEF"/>
<dbReference type="GO" id="GO:0016405">
    <property type="term" value="F:CoA-ligase activity"/>
    <property type="evidence" value="ECO:0007669"/>
    <property type="project" value="TreeGrafter"/>
</dbReference>
<dbReference type="PANTHER" id="PTHR24096">
    <property type="entry name" value="LONG-CHAIN-FATTY-ACID--COA LIGASE"/>
    <property type="match status" value="1"/>
</dbReference>
<gene>
    <name evidence="2" type="ORF">HPB48_004062</name>
</gene>
<dbReference type="InterPro" id="IPR045851">
    <property type="entry name" value="AMP-bd_C_sf"/>
</dbReference>
<keyword evidence="3" id="KW-1185">Reference proteome</keyword>
<comment type="caution">
    <text evidence="2">The sequence shown here is derived from an EMBL/GenBank/DDBJ whole genome shotgun (WGS) entry which is preliminary data.</text>
</comment>
<sequence>MRAKVENGVVHSPYGDCPPEEGRSAYTVLMERLEGHGSKTAVFFHCYPINKYEFHIWDTPFPQIFQGDSITYQELQEKLRRCVAGFRSRGIAPGDRFYAHLGNDIDNFVALCSVPLTGATLLSSDIWIRRDPTLRRLPLRLLPGATSVLNLQIIDPVSGNVLGPMERGEVLFHTPYRTSGYIGNPEATAAFIDYQGWIHTADLGYYNQDGRLFLCGRLNVVINCFGRKVYPAEVEPRLLEHPAVEQVAVLGIPFPEMGDAPAAIVVLTHGYSPDEQLAEELKAFVAERLPVFQQLHGGVYFTDKLPINNMGKVRRSLLPDLLGTLRRMDGAEFSFEKLKF</sequence>
<dbReference type="SUPFAM" id="SSF56801">
    <property type="entry name" value="Acetyl-CoA synthetase-like"/>
    <property type="match status" value="2"/>
</dbReference>
<accession>A0A9J6G6U4</accession>
<proteinExistence type="predicted"/>
<dbReference type="VEuPathDB" id="VectorBase:HLOH_052381"/>
<evidence type="ECO:0000313" key="2">
    <source>
        <dbReference type="EMBL" id="KAH9370859.1"/>
    </source>
</evidence>
<dbReference type="Gene3D" id="3.30.300.30">
    <property type="match status" value="1"/>
</dbReference>
<dbReference type="Pfam" id="PF13193">
    <property type="entry name" value="AMP-binding_C"/>
    <property type="match status" value="1"/>
</dbReference>
<evidence type="ECO:0000259" key="1">
    <source>
        <dbReference type="Pfam" id="PF13193"/>
    </source>
</evidence>
<protein>
    <recommendedName>
        <fullName evidence="1">AMP-binding enzyme C-terminal domain-containing protein</fullName>
    </recommendedName>
</protein>
<dbReference type="InterPro" id="IPR025110">
    <property type="entry name" value="AMP-bd_C"/>
</dbReference>
<dbReference type="EMBL" id="JABSTR010000005">
    <property type="protein sequence ID" value="KAH9370859.1"/>
    <property type="molecule type" value="Genomic_DNA"/>
</dbReference>
<organism evidence="2 3">
    <name type="scientific">Haemaphysalis longicornis</name>
    <name type="common">Bush tick</name>
    <dbReference type="NCBI Taxonomy" id="44386"/>
    <lineage>
        <taxon>Eukaryota</taxon>
        <taxon>Metazoa</taxon>
        <taxon>Ecdysozoa</taxon>
        <taxon>Arthropoda</taxon>
        <taxon>Chelicerata</taxon>
        <taxon>Arachnida</taxon>
        <taxon>Acari</taxon>
        <taxon>Parasitiformes</taxon>
        <taxon>Ixodida</taxon>
        <taxon>Ixodoidea</taxon>
        <taxon>Ixodidae</taxon>
        <taxon>Haemaphysalinae</taxon>
        <taxon>Haemaphysalis</taxon>
    </lineage>
</organism>
<dbReference type="Proteomes" id="UP000821853">
    <property type="component" value="Chromosome 3"/>
</dbReference>
<feature type="domain" description="AMP-binding enzyme C-terminal" evidence="1">
    <location>
        <begin position="233"/>
        <end position="312"/>
    </location>
</feature>
<evidence type="ECO:0000313" key="3">
    <source>
        <dbReference type="Proteomes" id="UP000821853"/>
    </source>
</evidence>
<name>A0A9J6G6U4_HAELO</name>
<dbReference type="OrthoDB" id="10253869at2759"/>
<reference evidence="2 3" key="1">
    <citation type="journal article" date="2020" name="Cell">
        <title>Large-Scale Comparative Analyses of Tick Genomes Elucidate Their Genetic Diversity and Vector Capacities.</title>
        <authorList>
            <consortium name="Tick Genome and Microbiome Consortium (TIGMIC)"/>
            <person name="Jia N."/>
            <person name="Wang J."/>
            <person name="Shi W."/>
            <person name="Du L."/>
            <person name="Sun Y."/>
            <person name="Zhan W."/>
            <person name="Jiang J.F."/>
            <person name="Wang Q."/>
            <person name="Zhang B."/>
            <person name="Ji P."/>
            <person name="Bell-Sakyi L."/>
            <person name="Cui X.M."/>
            <person name="Yuan T.T."/>
            <person name="Jiang B.G."/>
            <person name="Yang W.F."/>
            <person name="Lam T.T."/>
            <person name="Chang Q.C."/>
            <person name="Ding S.J."/>
            <person name="Wang X.J."/>
            <person name="Zhu J.G."/>
            <person name="Ruan X.D."/>
            <person name="Zhao L."/>
            <person name="Wei J.T."/>
            <person name="Ye R.Z."/>
            <person name="Que T.C."/>
            <person name="Du C.H."/>
            <person name="Zhou Y.H."/>
            <person name="Cheng J.X."/>
            <person name="Dai P.F."/>
            <person name="Guo W.B."/>
            <person name="Han X.H."/>
            <person name="Huang E.J."/>
            <person name="Li L.F."/>
            <person name="Wei W."/>
            <person name="Gao Y.C."/>
            <person name="Liu J.Z."/>
            <person name="Shao H.Z."/>
            <person name="Wang X."/>
            <person name="Wang C.C."/>
            <person name="Yang T.C."/>
            <person name="Huo Q.B."/>
            <person name="Li W."/>
            <person name="Chen H.Y."/>
            <person name="Chen S.E."/>
            <person name="Zhou L.G."/>
            <person name="Ni X.B."/>
            <person name="Tian J.H."/>
            <person name="Sheng Y."/>
            <person name="Liu T."/>
            <person name="Pan Y.S."/>
            <person name="Xia L.Y."/>
            <person name="Li J."/>
            <person name="Zhao F."/>
            <person name="Cao W.C."/>
        </authorList>
    </citation>
    <scope>NUCLEOTIDE SEQUENCE [LARGE SCALE GENOMIC DNA]</scope>
    <source>
        <strain evidence="2">HaeL-2018</strain>
    </source>
</reference>
<dbReference type="PANTHER" id="PTHR24096:SF422">
    <property type="entry name" value="BCDNA.GH02901"/>
    <property type="match status" value="1"/>
</dbReference>
<dbReference type="Gene3D" id="2.30.38.10">
    <property type="entry name" value="Luciferase, Domain 3"/>
    <property type="match status" value="1"/>
</dbReference>